<protein>
    <submittedName>
        <fullName evidence="2">Peptidase S41-like protein</fullName>
    </submittedName>
</protein>
<dbReference type="GO" id="GO:0008236">
    <property type="term" value="F:serine-type peptidase activity"/>
    <property type="evidence" value="ECO:0007669"/>
    <property type="project" value="InterPro"/>
</dbReference>
<dbReference type="RefSeq" id="WP_133574868.1">
    <property type="nucleotide sequence ID" value="NZ_SNYC01000003.1"/>
</dbReference>
<name>A0A4R6T0C7_9SPHI</name>
<dbReference type="Proteomes" id="UP000295620">
    <property type="component" value="Unassembled WGS sequence"/>
</dbReference>
<dbReference type="SMART" id="SM00245">
    <property type="entry name" value="TSPc"/>
    <property type="match status" value="1"/>
</dbReference>
<dbReference type="InterPro" id="IPR029045">
    <property type="entry name" value="ClpP/crotonase-like_dom_sf"/>
</dbReference>
<dbReference type="SUPFAM" id="SSF52096">
    <property type="entry name" value="ClpP/crotonase"/>
    <property type="match status" value="1"/>
</dbReference>
<accession>A0A4R6T0C7</accession>
<organism evidence="2 3">
    <name type="scientific">Pedobacter metabolipauper</name>
    <dbReference type="NCBI Taxonomy" id="425513"/>
    <lineage>
        <taxon>Bacteria</taxon>
        <taxon>Pseudomonadati</taxon>
        <taxon>Bacteroidota</taxon>
        <taxon>Sphingobacteriia</taxon>
        <taxon>Sphingobacteriales</taxon>
        <taxon>Sphingobacteriaceae</taxon>
        <taxon>Pedobacter</taxon>
    </lineage>
</organism>
<gene>
    <name evidence="2" type="ORF">ATK78_0957</name>
</gene>
<dbReference type="GO" id="GO:0006508">
    <property type="term" value="P:proteolysis"/>
    <property type="evidence" value="ECO:0007669"/>
    <property type="project" value="InterPro"/>
</dbReference>
<keyword evidence="3" id="KW-1185">Reference proteome</keyword>
<dbReference type="AlphaFoldDB" id="A0A4R6T0C7"/>
<evidence type="ECO:0000259" key="1">
    <source>
        <dbReference type="SMART" id="SM00245"/>
    </source>
</evidence>
<dbReference type="Gene3D" id="3.90.226.10">
    <property type="entry name" value="2-enoyl-CoA Hydratase, Chain A, domain 1"/>
    <property type="match status" value="1"/>
</dbReference>
<dbReference type="PANTHER" id="PTHR11261:SF3">
    <property type="entry name" value="RETINOL-BINDING PROTEIN 3"/>
    <property type="match status" value="1"/>
</dbReference>
<dbReference type="Pfam" id="PF03572">
    <property type="entry name" value="Peptidase_S41"/>
    <property type="match status" value="1"/>
</dbReference>
<dbReference type="PANTHER" id="PTHR11261">
    <property type="entry name" value="INTERPHOTORECEPTOR RETINOID-BINDING PROTEIN"/>
    <property type="match status" value="1"/>
</dbReference>
<feature type="domain" description="Tail specific protease" evidence="1">
    <location>
        <begin position="343"/>
        <end position="591"/>
    </location>
</feature>
<dbReference type="InterPro" id="IPR005151">
    <property type="entry name" value="Tail-specific_protease"/>
</dbReference>
<comment type="caution">
    <text evidence="2">The sequence shown here is derived from an EMBL/GenBank/DDBJ whole genome shotgun (WGS) entry which is preliminary data.</text>
</comment>
<evidence type="ECO:0000313" key="3">
    <source>
        <dbReference type="Proteomes" id="UP000295620"/>
    </source>
</evidence>
<evidence type="ECO:0000313" key="2">
    <source>
        <dbReference type="EMBL" id="TDQ11827.1"/>
    </source>
</evidence>
<dbReference type="EMBL" id="SNYC01000003">
    <property type="protein sequence ID" value="TDQ11827.1"/>
    <property type="molecule type" value="Genomic_DNA"/>
</dbReference>
<sequence length="616" mass="70224">MRTYFILTVLCFISVLAFSQKLELEKASPFTAVKWEKEQPVVQFDNKWYHLEKLDDFREEELLDFCKKQFGSKWQKRFSEDLVEVLQSLGYQPNIKVDLQLSKDGVLNTYTGIFTIENRHKLLLYNRSIEESISITPLPKKIPIAETIADLKQFEDILKSISSYSQLSTFDYKLAIRKLLDSIVNKNNDVDINEFTNEIGKIMAEIGDRHSSVKNESFNKKAHKTYNLRLPFGVATLNGKIIGLKKDVKDENYEFYDKSHPYIKSINGIAIETLVNAYNYRDKKAPGQAKLSRGASAIQKYGELLFENNIPCPDSINVIFSDGNAEKMETFQLTTENNGYASKLLQEHDLLKDQISKKSFEGLSKIIAHHIGYIHIPEMYDYDEVEGLENFIENAFKSFSNTKALIIDIRNNPGGGREILQTFAPYIVQAKQSPWVANVAYLRTDKNIIGNEESMSARYLYSYNSERLSDNDRKAIDQFRKDLKLQKTMDSSKFSSPFYMVLHHGEKSYSQPVYILVNEESFSAASVFTSAFKGLPNVKIAGETTDGSSGNSKILYLKNSNIKISVSTMLSFQRNGKTLDGNGTIPDLVIQADEKQVLDGYDNQLNKLIKIINVTK</sequence>
<proteinExistence type="predicted"/>
<dbReference type="OrthoDB" id="5480566at2"/>
<reference evidence="2 3" key="1">
    <citation type="submission" date="2019-03" db="EMBL/GenBank/DDBJ databases">
        <title>Genomic Encyclopedia of Archaeal and Bacterial Type Strains, Phase II (KMG-II): from individual species to whole genera.</title>
        <authorList>
            <person name="Goeker M."/>
        </authorList>
    </citation>
    <scope>NUCLEOTIDE SEQUENCE [LARGE SCALE GENOMIC DNA]</scope>
    <source>
        <strain evidence="2 3">DSM 19035</strain>
    </source>
</reference>